<reference evidence="6 7" key="1">
    <citation type="submission" date="2024-01" db="EMBL/GenBank/DDBJ databases">
        <title>Complete genome of Cladobotryum mycophilum ATHUM6906.</title>
        <authorList>
            <person name="Christinaki A.C."/>
            <person name="Myridakis A.I."/>
            <person name="Kouvelis V.N."/>
        </authorList>
    </citation>
    <scope>NUCLEOTIDE SEQUENCE [LARGE SCALE GENOMIC DNA]</scope>
    <source>
        <strain evidence="6 7">ATHUM6906</strain>
    </source>
</reference>
<dbReference type="SUPFAM" id="SSF51905">
    <property type="entry name" value="FAD/NAD(P)-binding domain"/>
    <property type="match status" value="1"/>
</dbReference>
<accession>A0ABR0SNT0</accession>
<keyword evidence="5" id="KW-0560">Oxidoreductase</keyword>
<evidence type="ECO:0000256" key="1">
    <source>
        <dbReference type="ARBA" id="ARBA00009183"/>
    </source>
</evidence>
<evidence type="ECO:0000313" key="7">
    <source>
        <dbReference type="Proteomes" id="UP001338125"/>
    </source>
</evidence>
<evidence type="ECO:0000313" key="6">
    <source>
        <dbReference type="EMBL" id="KAK5993834.1"/>
    </source>
</evidence>
<evidence type="ECO:0000256" key="3">
    <source>
        <dbReference type="ARBA" id="ARBA00022827"/>
    </source>
</evidence>
<dbReference type="InterPro" id="IPR050346">
    <property type="entry name" value="FMO-like"/>
</dbReference>
<organism evidence="6 7">
    <name type="scientific">Cladobotryum mycophilum</name>
    <dbReference type="NCBI Taxonomy" id="491253"/>
    <lineage>
        <taxon>Eukaryota</taxon>
        <taxon>Fungi</taxon>
        <taxon>Dikarya</taxon>
        <taxon>Ascomycota</taxon>
        <taxon>Pezizomycotina</taxon>
        <taxon>Sordariomycetes</taxon>
        <taxon>Hypocreomycetidae</taxon>
        <taxon>Hypocreales</taxon>
        <taxon>Hypocreaceae</taxon>
        <taxon>Cladobotryum</taxon>
    </lineage>
</organism>
<evidence type="ECO:0000256" key="5">
    <source>
        <dbReference type="ARBA" id="ARBA00023002"/>
    </source>
</evidence>
<keyword evidence="4" id="KW-0521">NADP</keyword>
<dbReference type="PRINTS" id="PR00370">
    <property type="entry name" value="FMOXYGENASE"/>
</dbReference>
<keyword evidence="7" id="KW-1185">Reference proteome</keyword>
<dbReference type="GO" id="GO:0004497">
    <property type="term" value="F:monooxygenase activity"/>
    <property type="evidence" value="ECO:0007669"/>
    <property type="project" value="UniProtKB-KW"/>
</dbReference>
<dbReference type="InterPro" id="IPR020946">
    <property type="entry name" value="Flavin_mOase-like"/>
</dbReference>
<keyword evidence="2" id="KW-0285">Flavoprotein</keyword>
<keyword evidence="6" id="KW-0503">Monooxygenase</keyword>
<dbReference type="PANTHER" id="PTHR23023">
    <property type="entry name" value="DIMETHYLANILINE MONOOXYGENASE"/>
    <property type="match status" value="1"/>
</dbReference>
<dbReference type="InterPro" id="IPR000960">
    <property type="entry name" value="Flavin_mOase"/>
</dbReference>
<evidence type="ECO:0000256" key="2">
    <source>
        <dbReference type="ARBA" id="ARBA00022630"/>
    </source>
</evidence>
<proteinExistence type="inferred from homology"/>
<dbReference type="PIRSF" id="PIRSF000332">
    <property type="entry name" value="FMO"/>
    <property type="match status" value="1"/>
</dbReference>
<name>A0ABR0SNT0_9HYPO</name>
<dbReference type="InterPro" id="IPR036188">
    <property type="entry name" value="FAD/NAD-bd_sf"/>
</dbReference>
<gene>
    <name evidence="6" type="ORF">PT974_07271</name>
</gene>
<dbReference type="Pfam" id="PF00743">
    <property type="entry name" value="FMO-like"/>
    <property type="match status" value="2"/>
</dbReference>
<protein>
    <submittedName>
        <fullName evidence="6">Monooxygenase PC-14</fullName>
    </submittedName>
</protein>
<dbReference type="EMBL" id="JAVFKD010000012">
    <property type="protein sequence ID" value="KAK5993834.1"/>
    <property type="molecule type" value="Genomic_DNA"/>
</dbReference>
<comment type="similarity">
    <text evidence="1">Belongs to the FMO family.</text>
</comment>
<dbReference type="Proteomes" id="UP001338125">
    <property type="component" value="Unassembled WGS sequence"/>
</dbReference>
<comment type="caution">
    <text evidence="6">The sequence shown here is derived from an EMBL/GenBank/DDBJ whole genome shotgun (WGS) entry which is preliminary data.</text>
</comment>
<keyword evidence="3" id="KW-0274">FAD</keyword>
<dbReference type="Gene3D" id="3.50.50.60">
    <property type="entry name" value="FAD/NAD(P)-binding domain"/>
    <property type="match status" value="2"/>
</dbReference>
<sequence length="542" mass="60764">MAAIRVAIIGAGPGGLATLKTLLEASSPERPIECCLFEAENDIGGTFQFRSYENAELVSSKQLTAFSDHRFPLKTPDHISLPQYVDYLKAYVNRFNLAPFIKLGCRVAHVEPLSKSTNEQWKHRVKYIDSHQGDQEQVYDCSHIAICTGLHVQPNVPTIPGIENVQGEVFHSSEYKLRSQLSGRNVLILGCGETAMDIAYEAIKADATAVTMCFRTGFLSFPKALSRFQVFGKVFKGGLPIDGLITNLFETAYVHRAVAKSRLRWFVSDFVIKRVLWFLTGTQAGMNQHVGALPDDRLGRAYVFLNKSTKAMPYLNRPYQEKHPLGFLGNGYVDPPEDAASKRWVDTCSFPERIDESGKVIFETRPDRKDWRRLKDAEVRPNCIVYCTGYKQVFSWLDASYPTSSDAIVRNIINPSHPDIAFIGFVRPGVGAIPPIAEQQAMWWTALLLGQMKMPTDAPHYHLLARKEARIQYGVDHSAYMSTLAKDFGGAPGLLQLYQRHGLRILLTYCFGASFVTFYRLMGPFESPEAPRIASTELAESM</sequence>
<evidence type="ECO:0000256" key="4">
    <source>
        <dbReference type="ARBA" id="ARBA00022857"/>
    </source>
</evidence>